<evidence type="ECO:0000313" key="10">
    <source>
        <dbReference type="EMBL" id="KAG5402213.1"/>
    </source>
</evidence>
<dbReference type="InterPro" id="IPR002048">
    <property type="entry name" value="EF_hand_dom"/>
</dbReference>
<evidence type="ECO:0000256" key="5">
    <source>
        <dbReference type="ARBA" id="ARBA00022777"/>
    </source>
</evidence>
<sequence length="319" mass="36023">MKRMANAGLQIDSVLGRKTENLKEIYSVGRKLGQGKFGTTFLLRGQEVRSRTRLQNDRQEDVEDVRREIQIMHHLSEHPNVIQIVGAYEDAVAVHVVMEICAGETFTDVVGSPYYVAPEVWKKRYSHESDVWSAGVIIYILLSGVPPFWDEMEQGIFEQVLKGGLDFVSEPRPSVSESAKDLVRRMLIRDPKKRMKAHEVLCHPWARVDGVALDTPLDSAVLTRLTQFSAMNKLNKIAVKDGRIDYSEFVEMMQDTGFGKMGLVTSSMRTIEVVSVASSDPVEIATQDDKPMRELKQTLGNDNETEEEERRITNPGEPT</sequence>
<evidence type="ECO:0000256" key="1">
    <source>
        <dbReference type="ARBA" id="ARBA00005354"/>
    </source>
</evidence>
<reference evidence="10 11" key="1">
    <citation type="submission" date="2021-03" db="EMBL/GenBank/DDBJ databases">
        <authorList>
            <person name="King G.J."/>
            <person name="Bancroft I."/>
            <person name="Baten A."/>
            <person name="Bloomfield J."/>
            <person name="Borpatragohain P."/>
            <person name="He Z."/>
            <person name="Irish N."/>
            <person name="Irwin J."/>
            <person name="Liu K."/>
            <person name="Mauleon R.P."/>
            <person name="Moore J."/>
            <person name="Morris R."/>
            <person name="Ostergaard L."/>
            <person name="Wang B."/>
            <person name="Wells R."/>
        </authorList>
    </citation>
    <scope>NUCLEOTIDE SEQUENCE [LARGE SCALE GENOMIC DNA]</scope>
    <source>
        <strain evidence="10">R-o-18</strain>
        <tissue evidence="10">Leaf</tissue>
    </source>
</reference>
<keyword evidence="2" id="KW-0723">Serine/threonine-protein kinase</keyword>
<accession>A0ABQ7MU19</accession>
<dbReference type="Proteomes" id="UP000823674">
    <property type="component" value="Chromosome A04"/>
</dbReference>
<evidence type="ECO:0000259" key="9">
    <source>
        <dbReference type="PROSITE" id="PS50222"/>
    </source>
</evidence>
<evidence type="ECO:0000256" key="3">
    <source>
        <dbReference type="ARBA" id="ARBA00022679"/>
    </source>
</evidence>
<feature type="domain" description="Protein kinase" evidence="8">
    <location>
        <begin position="1"/>
        <end position="206"/>
    </location>
</feature>
<name>A0ABQ7MU19_BRACM</name>
<protein>
    <recommendedName>
        <fullName evidence="12">Protein kinase domain-containing protein</fullName>
    </recommendedName>
</protein>
<keyword evidence="6" id="KW-0067">ATP-binding</keyword>
<dbReference type="InterPro" id="IPR050205">
    <property type="entry name" value="CDPK_Ser/Thr_kinases"/>
</dbReference>
<keyword evidence="3" id="KW-0808">Transferase</keyword>
<feature type="domain" description="EF-hand" evidence="9">
    <location>
        <begin position="240"/>
        <end position="259"/>
    </location>
</feature>
<evidence type="ECO:0000256" key="2">
    <source>
        <dbReference type="ARBA" id="ARBA00022527"/>
    </source>
</evidence>
<feature type="non-terminal residue" evidence="10">
    <location>
        <position position="319"/>
    </location>
</feature>
<proteinExistence type="inferred from homology"/>
<evidence type="ECO:0000256" key="6">
    <source>
        <dbReference type="ARBA" id="ARBA00022840"/>
    </source>
</evidence>
<dbReference type="PROSITE" id="PS50222">
    <property type="entry name" value="EF_HAND_2"/>
    <property type="match status" value="1"/>
</dbReference>
<keyword evidence="5" id="KW-0418">Kinase</keyword>
<evidence type="ECO:0000256" key="4">
    <source>
        <dbReference type="ARBA" id="ARBA00022741"/>
    </source>
</evidence>
<evidence type="ECO:0008006" key="12">
    <source>
        <dbReference type="Google" id="ProtNLM"/>
    </source>
</evidence>
<dbReference type="PROSITE" id="PS50011">
    <property type="entry name" value="PROTEIN_KINASE_DOM"/>
    <property type="match status" value="1"/>
</dbReference>
<feature type="compositionally biased region" description="Basic and acidic residues" evidence="7">
    <location>
        <begin position="287"/>
        <end position="296"/>
    </location>
</feature>
<comment type="similarity">
    <text evidence="1">Belongs to the protein kinase superfamily. CAMK Ser/Thr protein kinase family. CaMK subfamily.</text>
</comment>
<feature type="region of interest" description="Disordered" evidence="7">
    <location>
        <begin position="285"/>
        <end position="319"/>
    </location>
</feature>
<evidence type="ECO:0000256" key="7">
    <source>
        <dbReference type="SAM" id="MobiDB-lite"/>
    </source>
</evidence>
<dbReference type="Gene3D" id="1.10.510.10">
    <property type="entry name" value="Transferase(Phosphotransferase) domain 1"/>
    <property type="match status" value="1"/>
</dbReference>
<evidence type="ECO:0000259" key="8">
    <source>
        <dbReference type="PROSITE" id="PS50011"/>
    </source>
</evidence>
<keyword evidence="4" id="KW-0547">Nucleotide-binding</keyword>
<dbReference type="InterPro" id="IPR000719">
    <property type="entry name" value="Prot_kinase_dom"/>
</dbReference>
<dbReference type="InterPro" id="IPR011009">
    <property type="entry name" value="Kinase-like_dom_sf"/>
</dbReference>
<comment type="caution">
    <text evidence="10">The sequence shown here is derived from an EMBL/GenBank/DDBJ whole genome shotgun (WGS) entry which is preliminary data.</text>
</comment>
<dbReference type="SUPFAM" id="SSF56112">
    <property type="entry name" value="Protein kinase-like (PK-like)"/>
    <property type="match status" value="1"/>
</dbReference>
<gene>
    <name evidence="10" type="primary">A04g507970.1_BraROA</name>
    <name evidence="10" type="ORF">IGI04_016820</name>
</gene>
<dbReference type="Gene3D" id="3.30.200.20">
    <property type="entry name" value="Phosphorylase Kinase, domain 1"/>
    <property type="match status" value="1"/>
</dbReference>
<dbReference type="EMBL" id="JADBGQ010000004">
    <property type="protein sequence ID" value="KAG5402213.1"/>
    <property type="molecule type" value="Genomic_DNA"/>
</dbReference>
<evidence type="ECO:0000313" key="11">
    <source>
        <dbReference type="Proteomes" id="UP000823674"/>
    </source>
</evidence>
<organism evidence="10 11">
    <name type="scientific">Brassica rapa subsp. trilocularis</name>
    <dbReference type="NCBI Taxonomy" id="1813537"/>
    <lineage>
        <taxon>Eukaryota</taxon>
        <taxon>Viridiplantae</taxon>
        <taxon>Streptophyta</taxon>
        <taxon>Embryophyta</taxon>
        <taxon>Tracheophyta</taxon>
        <taxon>Spermatophyta</taxon>
        <taxon>Magnoliopsida</taxon>
        <taxon>eudicotyledons</taxon>
        <taxon>Gunneridae</taxon>
        <taxon>Pentapetalae</taxon>
        <taxon>rosids</taxon>
        <taxon>malvids</taxon>
        <taxon>Brassicales</taxon>
        <taxon>Brassicaceae</taxon>
        <taxon>Brassiceae</taxon>
        <taxon>Brassica</taxon>
    </lineage>
</organism>
<dbReference type="PANTHER" id="PTHR24349">
    <property type="entry name" value="SERINE/THREONINE-PROTEIN KINASE"/>
    <property type="match status" value="1"/>
</dbReference>
<keyword evidence="11" id="KW-1185">Reference proteome</keyword>
<dbReference type="Pfam" id="PF00069">
    <property type="entry name" value="Pkinase"/>
    <property type="match status" value="1"/>
</dbReference>